<proteinExistence type="predicted"/>
<evidence type="ECO:0000313" key="3">
    <source>
        <dbReference type="Proteomes" id="UP000319732"/>
    </source>
</evidence>
<dbReference type="Proteomes" id="UP000319732">
    <property type="component" value="Unassembled WGS sequence"/>
</dbReference>
<evidence type="ECO:0000313" key="2">
    <source>
        <dbReference type="EMBL" id="TQV71828.1"/>
    </source>
</evidence>
<name>A0A545T3Q8_9GAMM</name>
<dbReference type="OrthoDB" id="6077921at2"/>
<dbReference type="Pfam" id="PF20661">
    <property type="entry name" value="SutA-RBD"/>
    <property type="match status" value="1"/>
</dbReference>
<feature type="domain" description="Transcriptional regulator SutA RNAP-binding" evidence="1">
    <location>
        <begin position="5"/>
        <end position="38"/>
    </location>
</feature>
<dbReference type="InterPro" id="IPR049191">
    <property type="entry name" value="SutA_RBD"/>
</dbReference>
<keyword evidence="3" id="KW-1185">Reference proteome</keyword>
<organism evidence="2 3">
    <name type="scientific">Exilibacterium tricleocarpae</name>
    <dbReference type="NCBI Taxonomy" id="2591008"/>
    <lineage>
        <taxon>Bacteria</taxon>
        <taxon>Pseudomonadati</taxon>
        <taxon>Pseudomonadota</taxon>
        <taxon>Gammaproteobacteria</taxon>
        <taxon>Cellvibrionales</taxon>
        <taxon>Cellvibrionaceae</taxon>
        <taxon>Exilibacterium</taxon>
    </lineage>
</organism>
<gene>
    <name evidence="2" type="ORF">FKG94_19485</name>
</gene>
<protein>
    <recommendedName>
        <fullName evidence="1">Transcriptional regulator SutA RNAP-binding domain-containing protein</fullName>
    </recommendedName>
</protein>
<dbReference type="EMBL" id="VHSG01000020">
    <property type="protein sequence ID" value="TQV71828.1"/>
    <property type="molecule type" value="Genomic_DNA"/>
</dbReference>
<dbReference type="RefSeq" id="WP_142928604.1">
    <property type="nucleotide sequence ID" value="NZ_ML660099.1"/>
</dbReference>
<comment type="caution">
    <text evidence="2">The sequence shown here is derived from an EMBL/GenBank/DDBJ whole genome shotgun (WGS) entry which is preliminary data.</text>
</comment>
<dbReference type="AlphaFoldDB" id="A0A545T3Q8"/>
<evidence type="ECO:0000259" key="1">
    <source>
        <dbReference type="Pfam" id="PF20661"/>
    </source>
</evidence>
<reference evidence="2 3" key="1">
    <citation type="submission" date="2019-06" db="EMBL/GenBank/DDBJ databases">
        <title>Whole genome sequence for Cellvibrionaceae sp. R142.</title>
        <authorList>
            <person name="Wang G."/>
        </authorList>
    </citation>
    <scope>NUCLEOTIDE SEQUENCE [LARGE SCALE GENOMIC DNA]</scope>
    <source>
        <strain evidence="2 3">R142</strain>
    </source>
</reference>
<sequence length="102" mass="11585">MKPTKTKAQVRKEIGNQVRDFLAEGGKVEQLQPGVSGRDINQALPVTFNQPKVKRTPLLEEIKALDARKGKHQPKVLAPKKPVKKLLHDDFGEPVRWVWLED</sequence>
<accession>A0A545T3Q8</accession>